<dbReference type="InterPro" id="IPR020568">
    <property type="entry name" value="Ribosomal_Su5_D2-typ_SF"/>
</dbReference>
<dbReference type="FunFam" id="3.30.565.10:FF:000076">
    <property type="entry name" value="Molecular chaperone HtpG"/>
    <property type="match status" value="1"/>
</dbReference>
<dbReference type="FunFam" id="3.30.230.80:FF:000008">
    <property type="entry name" value="Molecular chaperone HtpG"/>
    <property type="match status" value="1"/>
</dbReference>
<accession>A0A644U2N0</accession>
<evidence type="ECO:0000256" key="1">
    <source>
        <dbReference type="ARBA" id="ARBA00008239"/>
    </source>
</evidence>
<dbReference type="SUPFAM" id="SSF110942">
    <property type="entry name" value="HSP90 C-terminal domain"/>
    <property type="match status" value="1"/>
</dbReference>
<organism evidence="6">
    <name type="scientific">bioreactor metagenome</name>
    <dbReference type="NCBI Taxonomy" id="1076179"/>
    <lineage>
        <taxon>unclassified sequences</taxon>
        <taxon>metagenomes</taxon>
        <taxon>ecological metagenomes</taxon>
    </lineage>
</organism>
<proteinExistence type="inferred from homology"/>
<dbReference type="GO" id="GO:0051082">
    <property type="term" value="F:unfolded protein binding"/>
    <property type="evidence" value="ECO:0007669"/>
    <property type="project" value="InterPro"/>
</dbReference>
<dbReference type="PROSITE" id="PS00298">
    <property type="entry name" value="HSP90"/>
    <property type="match status" value="1"/>
</dbReference>
<gene>
    <name evidence="6" type="primary">htpG_4</name>
    <name evidence="6" type="ORF">SDC9_19318</name>
</gene>
<dbReference type="InterPro" id="IPR036890">
    <property type="entry name" value="HATPase_C_sf"/>
</dbReference>
<dbReference type="CDD" id="cd16927">
    <property type="entry name" value="HATPase_Hsp90-like"/>
    <property type="match status" value="1"/>
</dbReference>
<dbReference type="GO" id="GO:0005524">
    <property type="term" value="F:ATP binding"/>
    <property type="evidence" value="ECO:0007669"/>
    <property type="project" value="UniProtKB-KW"/>
</dbReference>
<dbReference type="EMBL" id="VSSQ01000073">
    <property type="protein sequence ID" value="MPL73518.1"/>
    <property type="molecule type" value="Genomic_DNA"/>
</dbReference>
<dbReference type="PRINTS" id="PR00775">
    <property type="entry name" value="HEATSHOCK90"/>
</dbReference>
<dbReference type="Gene3D" id="1.20.120.790">
    <property type="entry name" value="Heat shock protein 90, C-terminal domain"/>
    <property type="match status" value="1"/>
</dbReference>
<keyword evidence="2" id="KW-0963">Cytoplasm</keyword>
<dbReference type="Pfam" id="PF13589">
    <property type="entry name" value="HATPase_c_3"/>
    <property type="match status" value="1"/>
</dbReference>
<evidence type="ECO:0000256" key="2">
    <source>
        <dbReference type="ARBA" id="ARBA00022490"/>
    </source>
</evidence>
<dbReference type="Gene3D" id="3.30.565.10">
    <property type="entry name" value="Histidine kinase-like ATPase, C-terminal domain"/>
    <property type="match status" value="1"/>
</dbReference>
<dbReference type="Pfam" id="PF00183">
    <property type="entry name" value="HSP90"/>
    <property type="match status" value="1"/>
</dbReference>
<evidence type="ECO:0000256" key="3">
    <source>
        <dbReference type="ARBA" id="ARBA00022741"/>
    </source>
</evidence>
<keyword evidence="3" id="KW-0547">Nucleotide-binding</keyword>
<dbReference type="GO" id="GO:0140662">
    <property type="term" value="F:ATP-dependent protein folding chaperone"/>
    <property type="evidence" value="ECO:0007669"/>
    <property type="project" value="InterPro"/>
</dbReference>
<reference evidence="6" key="1">
    <citation type="submission" date="2019-08" db="EMBL/GenBank/DDBJ databases">
        <authorList>
            <person name="Kucharzyk K."/>
            <person name="Murdoch R.W."/>
            <person name="Higgins S."/>
            <person name="Loffler F."/>
        </authorList>
    </citation>
    <scope>NUCLEOTIDE SEQUENCE</scope>
</reference>
<comment type="caution">
    <text evidence="6">The sequence shown here is derived from an EMBL/GenBank/DDBJ whole genome shotgun (WGS) entry which is preliminary data.</text>
</comment>
<dbReference type="SUPFAM" id="SSF54211">
    <property type="entry name" value="Ribosomal protein S5 domain 2-like"/>
    <property type="match status" value="1"/>
</dbReference>
<dbReference type="InterPro" id="IPR020575">
    <property type="entry name" value="Hsp90_N"/>
</dbReference>
<dbReference type="PANTHER" id="PTHR11528">
    <property type="entry name" value="HEAT SHOCK PROTEIN 90 FAMILY MEMBER"/>
    <property type="match status" value="1"/>
</dbReference>
<dbReference type="PIRSF" id="PIRSF002583">
    <property type="entry name" value="Hsp90"/>
    <property type="match status" value="1"/>
</dbReference>
<evidence type="ECO:0000256" key="5">
    <source>
        <dbReference type="ARBA" id="ARBA00023186"/>
    </source>
</evidence>
<dbReference type="InterPro" id="IPR001404">
    <property type="entry name" value="Hsp90_fam"/>
</dbReference>
<dbReference type="Gene3D" id="3.30.230.80">
    <property type="match status" value="1"/>
</dbReference>
<dbReference type="InterPro" id="IPR019805">
    <property type="entry name" value="Heat_shock_protein_90_CS"/>
</dbReference>
<name>A0A644U2N0_9ZZZZ</name>
<sequence>MAHALILQRSKKSNLKYQAMQTGKINVQTENIFPIIKKFLYSDHEIFLRELISNAVDATQKLKALSSMGNIKEDLGDLTIEVILDQEKGTLTVRDNGIGMTAEEVDKYINQIAFSGAEEFIRKYKGKSEADAAQLIGHFGLGFYSSFMVSSKVEILTKTYKKGPGSKAVKWECDGSPEYILTETEKAGRGTDIVLHIAEDSREFLEESRILSLLKKYCKFLPVPIRFGNEKSWEKVEGEKDEKGNDKYNEIEKPRFINNTNPAWKRKPVELTDEDYNSFYHELYPSTFEEPLFNIHLNVDYPFNLTGILYFPKVKRNIEVQKEKIQLYSNQVFVTDSVEGIVPDFLTLMHGVLDSPDIPLNVSRSYLQSDANVKKISNHIMKKVADKLEDIFKNNREEFEKKWDDIRVFIEYGIITEPKFFERAEKFCLFKNTQGKYFTFEEYKNHITAAQTDKDKKLVYLYTSDADEQHGFIDAATGRGYDVLIMDGPLDNHFINTLEQKFENSSFVRVDADVIDNLIKKEEALPSKLNEEEKNKLKPVFEEVAGKERYTVVFESMSETEMPVQITRPEFMRRMKDMSMLGGASYMGSFPDSFNLVVNSNHPLIAKMNDENDENSRKALARQLTDLAKLAQNLLKGEELTGFIKRSVEIIK</sequence>
<evidence type="ECO:0000256" key="4">
    <source>
        <dbReference type="ARBA" id="ARBA00022840"/>
    </source>
</evidence>
<protein>
    <submittedName>
        <fullName evidence="6">Chaperone protein HtpG</fullName>
    </submittedName>
</protein>
<dbReference type="GO" id="GO:0016887">
    <property type="term" value="F:ATP hydrolysis activity"/>
    <property type="evidence" value="ECO:0007669"/>
    <property type="project" value="InterPro"/>
</dbReference>
<comment type="similarity">
    <text evidence="1">Belongs to the heat shock protein 90 family.</text>
</comment>
<dbReference type="InterPro" id="IPR037196">
    <property type="entry name" value="HSP90_C"/>
</dbReference>
<keyword evidence="4" id="KW-0067">ATP-binding</keyword>
<keyword evidence="5" id="KW-0143">Chaperone</keyword>
<dbReference type="AlphaFoldDB" id="A0A644U2N0"/>
<dbReference type="Gene3D" id="3.40.50.11260">
    <property type="match status" value="1"/>
</dbReference>
<evidence type="ECO:0000313" key="6">
    <source>
        <dbReference type="EMBL" id="MPL73518.1"/>
    </source>
</evidence>
<dbReference type="NCBIfam" id="NF003555">
    <property type="entry name" value="PRK05218.1"/>
    <property type="match status" value="1"/>
</dbReference>
<dbReference type="SUPFAM" id="SSF55874">
    <property type="entry name" value="ATPase domain of HSP90 chaperone/DNA topoisomerase II/histidine kinase"/>
    <property type="match status" value="1"/>
</dbReference>